<dbReference type="Pfam" id="PF10589">
    <property type="entry name" value="NADH_4Fe-4S"/>
    <property type="match status" value="1"/>
</dbReference>
<evidence type="ECO:0000256" key="6">
    <source>
        <dbReference type="ARBA" id="ARBA00022643"/>
    </source>
</evidence>
<evidence type="ECO:0000259" key="14">
    <source>
        <dbReference type="SMART" id="SM00928"/>
    </source>
</evidence>
<dbReference type="SUPFAM" id="SSF142019">
    <property type="entry name" value="Nqo1 FMN-binding domain-like"/>
    <property type="match status" value="1"/>
</dbReference>
<comment type="cofactor">
    <cofactor evidence="2 13">
        <name>[4Fe-4S] cluster</name>
        <dbReference type="ChEBI" id="CHEBI:49883"/>
    </cofactor>
</comment>
<comment type="catalytic activity">
    <reaction evidence="12 13">
        <text>a quinone + NADH + 5 H(+)(in) = a quinol + NAD(+) + 4 H(+)(out)</text>
        <dbReference type="Rhea" id="RHEA:57888"/>
        <dbReference type="ChEBI" id="CHEBI:15378"/>
        <dbReference type="ChEBI" id="CHEBI:24646"/>
        <dbReference type="ChEBI" id="CHEBI:57540"/>
        <dbReference type="ChEBI" id="CHEBI:57945"/>
        <dbReference type="ChEBI" id="CHEBI:132124"/>
    </reaction>
</comment>
<dbReference type="SUPFAM" id="SSF140490">
    <property type="entry name" value="Nqo1C-terminal domain-like"/>
    <property type="match status" value="1"/>
</dbReference>
<proteinExistence type="inferred from homology"/>
<name>A0ABV7Z482_9BACT</name>
<keyword evidence="13" id="KW-0874">Quinone</keyword>
<gene>
    <name evidence="15" type="primary">nuoF</name>
    <name evidence="15" type="ORF">ACFOOI_20620</name>
</gene>
<evidence type="ECO:0000256" key="10">
    <source>
        <dbReference type="ARBA" id="ARBA00023014"/>
    </source>
</evidence>
<evidence type="ECO:0000256" key="2">
    <source>
        <dbReference type="ARBA" id="ARBA00001966"/>
    </source>
</evidence>
<dbReference type="SUPFAM" id="SSF142984">
    <property type="entry name" value="Nqo1 middle domain-like"/>
    <property type="match status" value="1"/>
</dbReference>
<comment type="function">
    <text evidence="13">NDH-1 shuttles electrons from NADH, via FMN and iron-sulfur (Fe-S) centers, to quinones in the respiratory chain.</text>
</comment>
<feature type="domain" description="NADH-ubiquinone oxidoreductase 51kDa subunit iron-sulphur binding" evidence="14">
    <location>
        <begin position="340"/>
        <end position="385"/>
    </location>
</feature>
<dbReference type="Pfam" id="PF01512">
    <property type="entry name" value="Complex1_51K"/>
    <property type="match status" value="1"/>
</dbReference>
<evidence type="ECO:0000256" key="4">
    <source>
        <dbReference type="ARBA" id="ARBA00022485"/>
    </source>
</evidence>
<evidence type="ECO:0000313" key="15">
    <source>
        <dbReference type="EMBL" id="MFC3813081.1"/>
    </source>
</evidence>
<keyword evidence="15" id="KW-0560">Oxidoreductase</keyword>
<dbReference type="InterPro" id="IPR037207">
    <property type="entry name" value="Nuop51_4Fe4S-bd_sf"/>
</dbReference>
<keyword evidence="11 13" id="KW-0520">NAD</keyword>
<accession>A0ABV7Z482</accession>
<dbReference type="Gene3D" id="1.20.1440.230">
    <property type="entry name" value="NADH-ubiquinone oxidoreductase 51kDa subunit, iron-sulphur binding domain"/>
    <property type="match status" value="1"/>
</dbReference>
<dbReference type="SMART" id="SM00928">
    <property type="entry name" value="NADH_4Fe-4S"/>
    <property type="match status" value="1"/>
</dbReference>
<dbReference type="InterPro" id="IPR011537">
    <property type="entry name" value="NADH-UbQ_OxRdtase_suF"/>
</dbReference>
<evidence type="ECO:0000256" key="1">
    <source>
        <dbReference type="ARBA" id="ARBA00001917"/>
    </source>
</evidence>
<evidence type="ECO:0000256" key="9">
    <source>
        <dbReference type="ARBA" id="ARBA00023004"/>
    </source>
</evidence>
<evidence type="ECO:0000256" key="11">
    <source>
        <dbReference type="ARBA" id="ARBA00023027"/>
    </source>
</evidence>
<dbReference type="Gene3D" id="6.10.250.1450">
    <property type="match status" value="1"/>
</dbReference>
<reference evidence="16" key="1">
    <citation type="journal article" date="2019" name="Int. J. Syst. Evol. Microbiol.">
        <title>The Global Catalogue of Microorganisms (GCM) 10K type strain sequencing project: providing services to taxonomists for standard genome sequencing and annotation.</title>
        <authorList>
            <consortium name="The Broad Institute Genomics Platform"/>
            <consortium name="The Broad Institute Genome Sequencing Center for Infectious Disease"/>
            <person name="Wu L."/>
            <person name="Ma J."/>
        </authorList>
    </citation>
    <scope>NUCLEOTIDE SEQUENCE [LARGE SCALE GENOMIC DNA]</scope>
    <source>
        <strain evidence="16">CECT 7956</strain>
    </source>
</reference>
<dbReference type="InterPro" id="IPR019575">
    <property type="entry name" value="Nuop51_4Fe4S-bd"/>
</dbReference>
<dbReference type="EC" id="7.1.1.-" evidence="13"/>
<evidence type="ECO:0000256" key="12">
    <source>
        <dbReference type="ARBA" id="ARBA00047712"/>
    </source>
</evidence>
<dbReference type="InterPro" id="IPR054765">
    <property type="entry name" value="SLBB_dom"/>
</dbReference>
<keyword evidence="6 13" id="KW-0288">FMN</keyword>
<organism evidence="15 16">
    <name type="scientific">Lacihabitans lacunae</name>
    <dbReference type="NCBI Taxonomy" id="1028214"/>
    <lineage>
        <taxon>Bacteria</taxon>
        <taxon>Pseudomonadati</taxon>
        <taxon>Bacteroidota</taxon>
        <taxon>Cytophagia</taxon>
        <taxon>Cytophagales</taxon>
        <taxon>Leadbetterellaceae</taxon>
        <taxon>Lacihabitans</taxon>
    </lineage>
</organism>
<comment type="cofactor">
    <cofactor evidence="1 13">
        <name>FMN</name>
        <dbReference type="ChEBI" id="CHEBI:58210"/>
    </cofactor>
</comment>
<dbReference type="Gene3D" id="3.10.20.600">
    <property type="match status" value="1"/>
</dbReference>
<evidence type="ECO:0000256" key="5">
    <source>
        <dbReference type="ARBA" id="ARBA00022630"/>
    </source>
</evidence>
<keyword evidence="7 13" id="KW-0479">Metal-binding</keyword>
<comment type="caution">
    <text evidence="15">The sequence shown here is derived from an EMBL/GenBank/DDBJ whole genome shotgun (WGS) entry which is preliminary data.</text>
</comment>
<evidence type="ECO:0000256" key="13">
    <source>
        <dbReference type="RuleBase" id="RU364066"/>
    </source>
</evidence>
<evidence type="ECO:0000256" key="7">
    <source>
        <dbReference type="ARBA" id="ARBA00022723"/>
    </source>
</evidence>
<evidence type="ECO:0000256" key="8">
    <source>
        <dbReference type="ARBA" id="ARBA00022967"/>
    </source>
</evidence>
<dbReference type="InterPro" id="IPR050837">
    <property type="entry name" value="ComplexI_51kDa_subunit"/>
</dbReference>
<dbReference type="PROSITE" id="PS00645">
    <property type="entry name" value="COMPLEX1_51K_2"/>
    <property type="match status" value="1"/>
</dbReference>
<dbReference type="Proteomes" id="UP001595616">
    <property type="component" value="Unassembled WGS sequence"/>
</dbReference>
<evidence type="ECO:0000313" key="16">
    <source>
        <dbReference type="Proteomes" id="UP001595616"/>
    </source>
</evidence>
<keyword evidence="5 13" id="KW-0285">Flavoprotein</keyword>
<keyword evidence="9 13" id="KW-0408">Iron</keyword>
<dbReference type="InterPro" id="IPR037225">
    <property type="entry name" value="Nuo51_FMN-bd_sf"/>
</dbReference>
<keyword evidence="4 13" id="KW-0004">4Fe-4S</keyword>
<dbReference type="InterPro" id="IPR011538">
    <property type="entry name" value="Nuo51_FMN-bd"/>
</dbReference>
<comment type="similarity">
    <text evidence="3 13">Belongs to the complex I 51 kDa subunit family.</text>
</comment>
<dbReference type="Gene3D" id="3.40.50.11540">
    <property type="entry name" value="NADH-ubiquinone oxidoreductase 51kDa subunit"/>
    <property type="match status" value="1"/>
</dbReference>
<dbReference type="EMBL" id="JBHRYQ010000001">
    <property type="protein sequence ID" value="MFC3813081.1"/>
    <property type="molecule type" value="Genomic_DNA"/>
</dbReference>
<keyword evidence="8" id="KW-1278">Translocase</keyword>
<keyword evidence="10 13" id="KW-0411">Iron-sulfur</keyword>
<dbReference type="GO" id="GO:0050136">
    <property type="term" value="F:NADH dehydrogenase (quinone) (non-electrogenic) activity"/>
    <property type="evidence" value="ECO:0007669"/>
    <property type="project" value="UniProtKB-EC"/>
</dbReference>
<dbReference type="PANTHER" id="PTHR11780">
    <property type="entry name" value="NADH-UBIQUINONE OXIDOREDUCTASE FLAVOPROTEIN 1 NDUFV1"/>
    <property type="match status" value="1"/>
</dbReference>
<evidence type="ECO:0000256" key="3">
    <source>
        <dbReference type="ARBA" id="ARBA00007523"/>
    </source>
</evidence>
<dbReference type="RefSeq" id="WP_379839986.1">
    <property type="nucleotide sequence ID" value="NZ_JBHRYQ010000001.1"/>
</dbReference>
<dbReference type="NCBIfam" id="TIGR01959">
    <property type="entry name" value="nuoF_fam"/>
    <property type="match status" value="1"/>
</dbReference>
<dbReference type="PANTHER" id="PTHR11780:SF10">
    <property type="entry name" value="NADH DEHYDROGENASE [UBIQUINONE] FLAVOPROTEIN 1, MITOCHONDRIAL"/>
    <property type="match status" value="1"/>
</dbReference>
<sequence length="446" mass="48518">MATKILTEHLDKPGIETFEVYRKHGGYAAVEKALKKMSPDEIVEEVKKSGVRGRGGAGFPMGMKWSFLAKPEGVPRYLVCNADESEPGTFKDHYLMKSIPHLLIEGMIVSSFALGANTSFIYVRGELMYVIRILEKAIEEAKNAGFLGKNILGTGYDLEIVVQPGGGAYICGEETALLESLEGKRGNPRNKPPFPAVKGLYQSPTVVNNVESIANTPWIVNNGGDEYAKIGIGRSTGTKLISASGHINKPGVYEIDLGLPVDEFLNSDQYLGGIRKGHYLKAVVAGGSSVPILPADLFLKTANGEDRLMSYESLSDGGFASGTMLGSGGFIAMDETTCIVRNTWNFSRFYHHESCGQCSPCREGTGWMEKVLHRIEHGHGNMRDIDLLVDVAKKIEGNTICPLGDAAAWPVASAIRHFRDEFEWHVKNPSAATKAGAVYMKEEIIA</sequence>
<dbReference type="InterPro" id="IPR001949">
    <property type="entry name" value="NADH-UbQ_OxRdtase_51kDa_CS"/>
</dbReference>
<dbReference type="NCBIfam" id="NF010120">
    <property type="entry name" value="PRK13596.1"/>
    <property type="match status" value="1"/>
</dbReference>
<dbReference type="Pfam" id="PF22461">
    <property type="entry name" value="SLBB_2"/>
    <property type="match status" value="1"/>
</dbReference>
<keyword evidence="16" id="KW-1185">Reference proteome</keyword>
<protein>
    <recommendedName>
        <fullName evidence="13">NADH-quinone oxidoreductase subunit F</fullName>
        <ecNumber evidence="13">7.1.1.-</ecNumber>
    </recommendedName>
</protein>